<evidence type="ECO:0000259" key="3">
    <source>
        <dbReference type="Pfam" id="PF16656"/>
    </source>
</evidence>
<protein>
    <recommendedName>
        <fullName evidence="3">Purple acid phosphatase N-terminal domain-containing protein</fullName>
    </recommendedName>
</protein>
<proteinExistence type="predicted"/>
<feature type="region of interest" description="Disordered" evidence="1">
    <location>
        <begin position="385"/>
        <end position="414"/>
    </location>
</feature>
<dbReference type="AlphaFoldDB" id="A0A1F7HCB9"/>
<organism evidence="4 5">
    <name type="scientific">Candidatus Roizmanbacteria bacterium RIFCSPHIGHO2_02_FULL_40_9</name>
    <dbReference type="NCBI Taxonomy" id="1802042"/>
    <lineage>
        <taxon>Bacteria</taxon>
        <taxon>Candidatus Roizmaniibacteriota</taxon>
    </lineage>
</organism>
<comment type="caution">
    <text evidence="4">The sequence shown here is derived from an EMBL/GenBank/DDBJ whole genome shotgun (WGS) entry which is preliminary data.</text>
</comment>
<dbReference type="InterPro" id="IPR008963">
    <property type="entry name" value="Purple_acid_Pase-like_N"/>
</dbReference>
<evidence type="ECO:0000256" key="2">
    <source>
        <dbReference type="SAM" id="Phobius"/>
    </source>
</evidence>
<dbReference type="Pfam" id="PF16656">
    <property type="entry name" value="Pur_ac_phosph_N"/>
    <property type="match status" value="1"/>
</dbReference>
<accession>A0A1F7HCB9</accession>
<dbReference type="InterPro" id="IPR015914">
    <property type="entry name" value="PAPs_N"/>
</dbReference>
<evidence type="ECO:0000313" key="4">
    <source>
        <dbReference type="EMBL" id="OGK28695.1"/>
    </source>
</evidence>
<feature type="transmembrane region" description="Helical" evidence="2">
    <location>
        <begin position="422"/>
        <end position="442"/>
    </location>
</feature>
<dbReference type="Gene3D" id="2.60.40.380">
    <property type="entry name" value="Purple acid phosphatase-like, N-terminal"/>
    <property type="match status" value="1"/>
</dbReference>
<dbReference type="GO" id="GO:0046872">
    <property type="term" value="F:metal ion binding"/>
    <property type="evidence" value="ECO:0007669"/>
    <property type="project" value="InterPro"/>
</dbReference>
<dbReference type="SUPFAM" id="SSF49363">
    <property type="entry name" value="Purple acid phosphatase, N-terminal domain"/>
    <property type="match status" value="1"/>
</dbReference>
<gene>
    <name evidence="4" type="ORF">A3D06_01285</name>
</gene>
<feature type="transmembrane region" description="Helical" evidence="2">
    <location>
        <begin position="12"/>
        <end position="32"/>
    </location>
</feature>
<feature type="compositionally biased region" description="Polar residues" evidence="1">
    <location>
        <begin position="385"/>
        <end position="404"/>
    </location>
</feature>
<evidence type="ECO:0000313" key="5">
    <source>
        <dbReference type="Proteomes" id="UP000177027"/>
    </source>
</evidence>
<keyword evidence="2" id="KW-0812">Transmembrane</keyword>
<dbReference type="EMBL" id="MFZS01000032">
    <property type="protein sequence ID" value="OGK28695.1"/>
    <property type="molecule type" value="Genomic_DNA"/>
</dbReference>
<feature type="domain" description="Purple acid phosphatase N-terminal" evidence="3">
    <location>
        <begin position="53"/>
        <end position="133"/>
    </location>
</feature>
<sequence>MNYRIYTRQKTISSLTVLISLILFSSVLIFLFSTNRRKHEISSLPKINTSYIANIRDNTATVYWSTSEALPGYVQYGLSENDLSLKAYDERDKSDNPSARKNHLVTLKNLKPDTQYYYQFILNGQSLGETKESSFSLRTTRQINSTFDINPIYGKILSTNSKPADNALVIFQIDKTYPLISLSKIDGSYLIYACCIFSDTSYEPFYPSGEQKSTLQIIDDYGNTKRIRATLNYFQSNHEPIILDNKEISLLDEDNEKNFSKDLNDTTSDFLLSADQVRTYDPIDLIFPKENSFISAGKPLIKGVGIPGKKVKGTIEPDGKIFVIDINNDGVWNFLPQFSLPAGSHSIQVDTQDDEGKQIAFKRTFTILKDGEAILGDATTSGRLTPTVSPELSTTPELSPTITEITPLPSPTKEPPISGSSIAPFILLGVALVIIGSGVVLLF</sequence>
<dbReference type="Proteomes" id="UP000177027">
    <property type="component" value="Unassembled WGS sequence"/>
</dbReference>
<keyword evidence="2" id="KW-0472">Membrane</keyword>
<evidence type="ECO:0000256" key="1">
    <source>
        <dbReference type="SAM" id="MobiDB-lite"/>
    </source>
</evidence>
<name>A0A1F7HCB9_9BACT</name>
<keyword evidence="2" id="KW-1133">Transmembrane helix</keyword>
<dbReference type="GO" id="GO:0003993">
    <property type="term" value="F:acid phosphatase activity"/>
    <property type="evidence" value="ECO:0007669"/>
    <property type="project" value="InterPro"/>
</dbReference>
<reference evidence="4 5" key="1">
    <citation type="journal article" date="2016" name="Nat. Commun.">
        <title>Thousands of microbial genomes shed light on interconnected biogeochemical processes in an aquifer system.</title>
        <authorList>
            <person name="Anantharaman K."/>
            <person name="Brown C.T."/>
            <person name="Hug L.A."/>
            <person name="Sharon I."/>
            <person name="Castelle C.J."/>
            <person name="Probst A.J."/>
            <person name="Thomas B.C."/>
            <person name="Singh A."/>
            <person name="Wilkins M.J."/>
            <person name="Karaoz U."/>
            <person name="Brodie E.L."/>
            <person name="Williams K.H."/>
            <person name="Hubbard S.S."/>
            <person name="Banfield J.F."/>
        </authorList>
    </citation>
    <scope>NUCLEOTIDE SEQUENCE [LARGE SCALE GENOMIC DNA]</scope>
</reference>